<organism evidence="1 2">
    <name type="scientific">Metallosphaera yellowstonensis MK1</name>
    <dbReference type="NCBI Taxonomy" id="671065"/>
    <lineage>
        <taxon>Archaea</taxon>
        <taxon>Thermoproteota</taxon>
        <taxon>Thermoprotei</taxon>
        <taxon>Sulfolobales</taxon>
        <taxon>Sulfolobaceae</taxon>
        <taxon>Metallosphaera</taxon>
    </lineage>
</organism>
<evidence type="ECO:0000313" key="1">
    <source>
        <dbReference type="EMBL" id="EHP70253.1"/>
    </source>
</evidence>
<dbReference type="SUPFAM" id="SSF48613">
    <property type="entry name" value="Heme oxygenase-like"/>
    <property type="match status" value="1"/>
</dbReference>
<protein>
    <submittedName>
        <fullName evidence="1">Uncharacterized protein</fullName>
    </submittedName>
</protein>
<proteinExistence type="predicted"/>
<name>H2C1Y2_9CREN</name>
<dbReference type="InterPro" id="IPR016084">
    <property type="entry name" value="Haem_Oase-like_multi-hlx"/>
</dbReference>
<accession>H2C1Y2</accession>
<evidence type="ECO:0000313" key="2">
    <source>
        <dbReference type="Proteomes" id="UP000003980"/>
    </source>
</evidence>
<dbReference type="Proteomes" id="UP000003980">
    <property type="component" value="Unassembled WGS sequence"/>
</dbReference>
<dbReference type="AlphaFoldDB" id="H2C1Y2"/>
<gene>
    <name evidence="1" type="ORF">MetMK1DRAFT_00007550</name>
</gene>
<dbReference type="HOGENOM" id="CLU_985588_0_0_2"/>
<sequence>MHELEKEYEEYSRKVTQQRLKSILPRELLPNTAYAPIQGIYDIGWQEWLDLPAADFVKELRKLDDKIIQENYEWTLRLAPFVHRGEFSLEQLKIMELQSFLDVDNFAVEIVSHVFDNIKDRDVRDIIMRHASEEIGHAELKADFLVHAFGLDRQRDIWNAKPIVPNAHNWVSAETDVVKKLKKLCPPLAYATIPFLERSLPRNNRLMAEGLRKHYGFPSRILGFYDLHTYVDIYHERLGLYVIGKYATTKELQDLLREAIISKRENQVRYNMGIYDYISKVK</sequence>
<dbReference type="Pfam" id="PF14518">
    <property type="entry name" value="Haem_oxygenas_2"/>
    <property type="match status" value="1"/>
</dbReference>
<reference evidence="1 2" key="1">
    <citation type="submission" date="2012-01" db="EMBL/GenBank/DDBJ databases">
        <title>Improved High-Quality Draft sequence of Metallosphaera yellowstonensis MK1.</title>
        <authorList>
            <consortium name="US DOE Joint Genome Institute"/>
            <person name="Lucas S."/>
            <person name="Han J."/>
            <person name="Cheng J.-F."/>
            <person name="Goodwin L."/>
            <person name="Pitluck S."/>
            <person name="Peters L."/>
            <person name="Teshima H."/>
            <person name="Detter J.C."/>
            <person name="Han C."/>
            <person name="Tapia R."/>
            <person name="Land M."/>
            <person name="Hauser L."/>
            <person name="Kyrpides N."/>
            <person name="Kozubal M."/>
            <person name="Macur R.E."/>
            <person name="Jay Z."/>
            <person name="Inskeep W."/>
            <person name="Woyke T."/>
        </authorList>
    </citation>
    <scope>NUCLEOTIDE SEQUENCE [LARGE SCALE GENOMIC DNA]</scope>
    <source>
        <strain evidence="1 2">MK1</strain>
    </source>
</reference>
<keyword evidence="2" id="KW-1185">Reference proteome</keyword>
<dbReference type="RefSeq" id="WP_009070827.1">
    <property type="nucleotide sequence ID" value="NZ_JH597761.1"/>
</dbReference>
<dbReference type="Gene3D" id="1.20.910.10">
    <property type="entry name" value="Heme oxygenase-like"/>
    <property type="match status" value="1"/>
</dbReference>
<dbReference type="EMBL" id="JH597761">
    <property type="protein sequence ID" value="EHP70253.1"/>
    <property type="molecule type" value="Genomic_DNA"/>
</dbReference>